<dbReference type="NCBIfam" id="TIGR00041">
    <property type="entry name" value="DTMP_kinase"/>
    <property type="match status" value="1"/>
</dbReference>
<dbReference type="HAMAP" id="MF_00165">
    <property type="entry name" value="Thymidylate_kinase"/>
    <property type="match status" value="1"/>
</dbReference>
<dbReference type="PANTHER" id="PTHR10344">
    <property type="entry name" value="THYMIDYLATE KINASE"/>
    <property type="match status" value="1"/>
</dbReference>
<proteinExistence type="inferred from homology"/>
<comment type="caution">
    <text evidence="8">Lacks conserved residue(s) required for the propagation of feature annotation.</text>
</comment>
<protein>
    <recommendedName>
        <fullName evidence="8">Thymidylate kinase</fullName>
        <ecNumber evidence="8">2.7.4.9</ecNumber>
    </recommendedName>
    <alternativeName>
        <fullName evidence="8">dTMP kinase</fullName>
    </alternativeName>
</protein>
<dbReference type="AlphaFoldDB" id="A0A2H0U8G8"/>
<dbReference type="InterPro" id="IPR039430">
    <property type="entry name" value="Thymidylate_kin-like_dom"/>
</dbReference>
<keyword evidence="5 8" id="KW-0418">Kinase</keyword>
<comment type="function">
    <text evidence="8">Phosphorylation of dTMP to form dTDP in both de novo and salvage pathways of dTTP synthesis.</text>
</comment>
<dbReference type="GO" id="GO:0006235">
    <property type="term" value="P:dTTP biosynthetic process"/>
    <property type="evidence" value="ECO:0007669"/>
    <property type="project" value="UniProtKB-UniRule"/>
</dbReference>
<dbReference type="Proteomes" id="UP000231379">
    <property type="component" value="Unassembled WGS sequence"/>
</dbReference>
<name>A0A2H0U8G8_9BACT</name>
<dbReference type="GO" id="GO:0005524">
    <property type="term" value="F:ATP binding"/>
    <property type="evidence" value="ECO:0007669"/>
    <property type="project" value="UniProtKB-UniRule"/>
</dbReference>
<evidence type="ECO:0000313" key="10">
    <source>
        <dbReference type="EMBL" id="PIR82703.1"/>
    </source>
</evidence>
<dbReference type="InterPro" id="IPR027417">
    <property type="entry name" value="P-loop_NTPase"/>
</dbReference>
<evidence type="ECO:0000256" key="8">
    <source>
        <dbReference type="HAMAP-Rule" id="MF_00165"/>
    </source>
</evidence>
<evidence type="ECO:0000256" key="2">
    <source>
        <dbReference type="ARBA" id="ARBA00022679"/>
    </source>
</evidence>
<keyword evidence="2 8" id="KW-0808">Transferase</keyword>
<dbReference type="InterPro" id="IPR018094">
    <property type="entry name" value="Thymidylate_kinase"/>
</dbReference>
<dbReference type="EC" id="2.7.4.9" evidence="8"/>
<evidence type="ECO:0000256" key="3">
    <source>
        <dbReference type="ARBA" id="ARBA00022727"/>
    </source>
</evidence>
<comment type="catalytic activity">
    <reaction evidence="7 8">
        <text>dTMP + ATP = dTDP + ADP</text>
        <dbReference type="Rhea" id="RHEA:13517"/>
        <dbReference type="ChEBI" id="CHEBI:30616"/>
        <dbReference type="ChEBI" id="CHEBI:58369"/>
        <dbReference type="ChEBI" id="CHEBI:63528"/>
        <dbReference type="ChEBI" id="CHEBI:456216"/>
        <dbReference type="EC" id="2.7.4.9"/>
    </reaction>
</comment>
<keyword evidence="4 8" id="KW-0547">Nucleotide-binding</keyword>
<evidence type="ECO:0000256" key="7">
    <source>
        <dbReference type="ARBA" id="ARBA00048743"/>
    </source>
</evidence>
<organism evidence="10 11">
    <name type="scientific">Candidatus Kaiserbacteria bacterium CG10_big_fil_rev_8_21_14_0_10_59_10</name>
    <dbReference type="NCBI Taxonomy" id="1974612"/>
    <lineage>
        <taxon>Bacteria</taxon>
        <taxon>Candidatus Kaiseribacteriota</taxon>
    </lineage>
</organism>
<dbReference type="SUPFAM" id="SSF52540">
    <property type="entry name" value="P-loop containing nucleoside triphosphate hydrolases"/>
    <property type="match status" value="1"/>
</dbReference>
<dbReference type="CDD" id="cd01672">
    <property type="entry name" value="TMPK"/>
    <property type="match status" value="1"/>
</dbReference>
<evidence type="ECO:0000256" key="1">
    <source>
        <dbReference type="ARBA" id="ARBA00009776"/>
    </source>
</evidence>
<sequence length="210" mass="23172">MRRGKFIVIDGIDGSGKGLQARLLQKALRGKRVLFTHDPPCEGAGKAIADVIRDKSAAHTPLSDFFLFWAARAAHTEGVIAPALKKGTHVISDRFDSSTFAYQLCGENQKHLLPLFRAARRDALKDATPDAYIILDIAPRLALERRSSAKDKARELDRFEKTSHAHRARVAAGFRAFKAEDSKTYRVDASGSPEDVHRAILTLVTSIIRA</sequence>
<dbReference type="InterPro" id="IPR018095">
    <property type="entry name" value="Thymidylate_kin_CS"/>
</dbReference>
<gene>
    <name evidence="8 10" type="primary">tmk</name>
    <name evidence="10" type="ORF">COU20_00795</name>
</gene>
<dbReference type="GO" id="GO:0006233">
    <property type="term" value="P:dTDP biosynthetic process"/>
    <property type="evidence" value="ECO:0007669"/>
    <property type="project" value="InterPro"/>
</dbReference>
<dbReference type="GO" id="GO:0005829">
    <property type="term" value="C:cytosol"/>
    <property type="evidence" value="ECO:0007669"/>
    <property type="project" value="TreeGrafter"/>
</dbReference>
<evidence type="ECO:0000256" key="5">
    <source>
        <dbReference type="ARBA" id="ARBA00022777"/>
    </source>
</evidence>
<keyword evidence="6 8" id="KW-0067">ATP-binding</keyword>
<dbReference type="GO" id="GO:0006227">
    <property type="term" value="P:dUDP biosynthetic process"/>
    <property type="evidence" value="ECO:0007669"/>
    <property type="project" value="TreeGrafter"/>
</dbReference>
<dbReference type="Gene3D" id="3.40.50.300">
    <property type="entry name" value="P-loop containing nucleotide triphosphate hydrolases"/>
    <property type="match status" value="1"/>
</dbReference>
<dbReference type="PANTHER" id="PTHR10344:SF4">
    <property type="entry name" value="UMP-CMP KINASE 2, MITOCHONDRIAL"/>
    <property type="match status" value="1"/>
</dbReference>
<evidence type="ECO:0000256" key="4">
    <source>
        <dbReference type="ARBA" id="ARBA00022741"/>
    </source>
</evidence>
<dbReference type="Pfam" id="PF02223">
    <property type="entry name" value="Thymidylate_kin"/>
    <property type="match status" value="1"/>
</dbReference>
<reference evidence="11" key="1">
    <citation type="submission" date="2017-09" db="EMBL/GenBank/DDBJ databases">
        <title>Depth-based differentiation of microbial function through sediment-hosted aquifers and enrichment of novel symbionts in the deep terrestrial subsurface.</title>
        <authorList>
            <person name="Probst A.J."/>
            <person name="Ladd B."/>
            <person name="Jarett J.K."/>
            <person name="Geller-Mcgrath D.E."/>
            <person name="Sieber C.M.K."/>
            <person name="Emerson J.B."/>
            <person name="Anantharaman K."/>
            <person name="Thomas B.C."/>
            <person name="Malmstrom R."/>
            <person name="Stieglmeier M."/>
            <person name="Klingl A."/>
            <person name="Woyke T."/>
            <person name="Ryan C.M."/>
            <person name="Banfield J.F."/>
        </authorList>
    </citation>
    <scope>NUCLEOTIDE SEQUENCE [LARGE SCALE GENOMIC DNA]</scope>
</reference>
<feature type="domain" description="Thymidylate kinase-like" evidence="9">
    <location>
        <begin position="9"/>
        <end position="200"/>
    </location>
</feature>
<comment type="similarity">
    <text evidence="1 8">Belongs to the thymidylate kinase family.</text>
</comment>
<dbReference type="EMBL" id="PFBM01000007">
    <property type="protein sequence ID" value="PIR82703.1"/>
    <property type="molecule type" value="Genomic_DNA"/>
</dbReference>
<dbReference type="PROSITE" id="PS01331">
    <property type="entry name" value="THYMIDYLATE_KINASE"/>
    <property type="match status" value="1"/>
</dbReference>
<evidence type="ECO:0000259" key="9">
    <source>
        <dbReference type="Pfam" id="PF02223"/>
    </source>
</evidence>
<evidence type="ECO:0000256" key="6">
    <source>
        <dbReference type="ARBA" id="ARBA00022840"/>
    </source>
</evidence>
<comment type="caution">
    <text evidence="10">The sequence shown here is derived from an EMBL/GenBank/DDBJ whole genome shotgun (WGS) entry which is preliminary data.</text>
</comment>
<accession>A0A2H0U8G8</accession>
<keyword evidence="3 8" id="KW-0545">Nucleotide biosynthesis</keyword>
<evidence type="ECO:0000313" key="11">
    <source>
        <dbReference type="Proteomes" id="UP000231379"/>
    </source>
</evidence>
<dbReference type="GO" id="GO:0004798">
    <property type="term" value="F:dTMP kinase activity"/>
    <property type="evidence" value="ECO:0007669"/>
    <property type="project" value="UniProtKB-UniRule"/>
</dbReference>